<organism evidence="2 3">
    <name type="scientific">Fusarium ambrosium</name>
    <dbReference type="NCBI Taxonomy" id="131363"/>
    <lineage>
        <taxon>Eukaryota</taxon>
        <taxon>Fungi</taxon>
        <taxon>Dikarya</taxon>
        <taxon>Ascomycota</taxon>
        <taxon>Pezizomycotina</taxon>
        <taxon>Sordariomycetes</taxon>
        <taxon>Hypocreomycetidae</taxon>
        <taxon>Hypocreales</taxon>
        <taxon>Nectriaceae</taxon>
        <taxon>Fusarium</taxon>
        <taxon>Fusarium solani species complex</taxon>
    </lineage>
</organism>
<dbReference type="AlphaFoldDB" id="A0A428SNB8"/>
<protein>
    <submittedName>
        <fullName evidence="2">Uncharacterized protein</fullName>
    </submittedName>
</protein>
<evidence type="ECO:0000313" key="2">
    <source>
        <dbReference type="EMBL" id="RSL91264.1"/>
    </source>
</evidence>
<evidence type="ECO:0000313" key="3">
    <source>
        <dbReference type="Proteomes" id="UP000288429"/>
    </source>
</evidence>
<reference evidence="2 3" key="1">
    <citation type="submission" date="2017-06" db="EMBL/GenBank/DDBJ databases">
        <title>Cmopartive genomic analysis of Ambrosia Fusariam Clade fungi.</title>
        <authorList>
            <person name="Stajich J.E."/>
            <person name="Carrillo J."/>
            <person name="Kijimoto T."/>
            <person name="Eskalen A."/>
            <person name="O'Donnell K."/>
            <person name="Kasson M."/>
        </authorList>
    </citation>
    <scope>NUCLEOTIDE SEQUENCE [LARGE SCALE GENOMIC DNA]</scope>
    <source>
        <strain evidence="2 3">NRRL 20438</strain>
    </source>
</reference>
<comment type="caution">
    <text evidence="2">The sequence shown here is derived from an EMBL/GenBank/DDBJ whole genome shotgun (WGS) entry which is preliminary data.</text>
</comment>
<keyword evidence="3" id="KW-1185">Reference proteome</keyword>
<accession>A0A428SNB8</accession>
<dbReference type="Proteomes" id="UP000288429">
    <property type="component" value="Unassembled WGS sequence"/>
</dbReference>
<proteinExistence type="predicted"/>
<evidence type="ECO:0000256" key="1">
    <source>
        <dbReference type="SAM" id="MobiDB-lite"/>
    </source>
</evidence>
<gene>
    <name evidence="2" type="ORF">CDV31_015494</name>
</gene>
<dbReference type="EMBL" id="NIZV01000410">
    <property type="protein sequence ID" value="RSL91264.1"/>
    <property type="molecule type" value="Genomic_DNA"/>
</dbReference>
<name>A0A428SNB8_9HYPO</name>
<sequence length="215" mass="24482">MQARRDQTSKAVPAFVTGSTTSSTLRVRAMLEDNPNISQLSPKTQQYLLDYDKRHCATAVSDLSLVPTEDIRSTASQMEPELVSRKEQQLLEEIKANPEMQASFLLFKQTSGQNGKRKRTRDWVEDDKLTIRTVQPQHAAASSHRQVAQAHDRGQALRAQQLKDANDHDTRQMEEALEQRAHHFKEALAWDIEVDRLNAKIQSRRLEAVAARESQ</sequence>
<feature type="region of interest" description="Disordered" evidence="1">
    <location>
        <begin position="135"/>
        <end position="156"/>
    </location>
</feature>